<dbReference type="AlphaFoldDB" id="A0A917CPH0"/>
<reference evidence="1" key="1">
    <citation type="journal article" date="2014" name="Int. J. Syst. Evol. Microbiol.">
        <title>Complete genome sequence of Corynebacterium casei LMG S-19264T (=DSM 44701T), isolated from a smear-ripened cheese.</title>
        <authorList>
            <consortium name="US DOE Joint Genome Institute (JGI-PGF)"/>
            <person name="Walter F."/>
            <person name="Albersmeier A."/>
            <person name="Kalinowski J."/>
            <person name="Ruckert C."/>
        </authorList>
    </citation>
    <scope>NUCLEOTIDE SEQUENCE</scope>
    <source>
        <strain evidence="1">CGMCC 1.16134</strain>
    </source>
</reference>
<sequence length="55" mass="6174">MGQLLKDSGYEKLLQSAYEWTKKPGSHDLLETMETSENTVQDATITRRSAAQLMA</sequence>
<name>A0A917CPH0_9BACL</name>
<accession>A0A917CPH0</accession>
<gene>
    <name evidence="1" type="ORF">GCM10010912_45080</name>
</gene>
<protein>
    <submittedName>
        <fullName evidence="1">Uncharacterized protein</fullName>
    </submittedName>
</protein>
<evidence type="ECO:0000313" key="2">
    <source>
        <dbReference type="Proteomes" id="UP000637643"/>
    </source>
</evidence>
<dbReference type="Proteomes" id="UP000637643">
    <property type="component" value="Unassembled WGS sequence"/>
</dbReference>
<dbReference type="EMBL" id="BMKR01000022">
    <property type="protein sequence ID" value="GGF95130.1"/>
    <property type="molecule type" value="Genomic_DNA"/>
</dbReference>
<keyword evidence="2" id="KW-1185">Reference proteome</keyword>
<reference evidence="1" key="2">
    <citation type="submission" date="2020-09" db="EMBL/GenBank/DDBJ databases">
        <authorList>
            <person name="Sun Q."/>
            <person name="Zhou Y."/>
        </authorList>
    </citation>
    <scope>NUCLEOTIDE SEQUENCE</scope>
    <source>
        <strain evidence="1">CGMCC 1.16134</strain>
    </source>
</reference>
<organism evidence="1 2">
    <name type="scientific">Paenibacillus albidus</name>
    <dbReference type="NCBI Taxonomy" id="2041023"/>
    <lineage>
        <taxon>Bacteria</taxon>
        <taxon>Bacillati</taxon>
        <taxon>Bacillota</taxon>
        <taxon>Bacilli</taxon>
        <taxon>Bacillales</taxon>
        <taxon>Paenibacillaceae</taxon>
        <taxon>Paenibacillus</taxon>
    </lineage>
</organism>
<comment type="caution">
    <text evidence="1">The sequence shown here is derived from an EMBL/GenBank/DDBJ whole genome shotgun (WGS) entry which is preliminary data.</text>
</comment>
<proteinExistence type="predicted"/>
<evidence type="ECO:0000313" key="1">
    <source>
        <dbReference type="EMBL" id="GGF95130.1"/>
    </source>
</evidence>